<proteinExistence type="predicted"/>
<comment type="caution">
    <text evidence="6">The sequence shown here is derived from an EMBL/GenBank/DDBJ whole genome shotgun (WGS) entry which is preliminary data.</text>
</comment>
<evidence type="ECO:0000256" key="2">
    <source>
        <dbReference type="ARBA" id="ARBA00022692"/>
    </source>
</evidence>
<evidence type="ECO:0000313" key="6">
    <source>
        <dbReference type="EMBL" id="MFC4097758.1"/>
    </source>
</evidence>
<keyword evidence="3 5" id="KW-1133">Transmembrane helix</keyword>
<evidence type="ECO:0000256" key="4">
    <source>
        <dbReference type="ARBA" id="ARBA00023136"/>
    </source>
</evidence>
<dbReference type="Proteomes" id="UP001595814">
    <property type="component" value="Unassembled WGS sequence"/>
</dbReference>
<keyword evidence="4 5" id="KW-0472">Membrane</keyword>
<dbReference type="RefSeq" id="WP_187458191.1">
    <property type="nucleotide sequence ID" value="NZ_JACYFJ010000005.1"/>
</dbReference>
<evidence type="ECO:0000313" key="7">
    <source>
        <dbReference type="Proteomes" id="UP001595814"/>
    </source>
</evidence>
<feature type="transmembrane region" description="Helical" evidence="5">
    <location>
        <begin position="12"/>
        <end position="29"/>
    </location>
</feature>
<evidence type="ECO:0000256" key="3">
    <source>
        <dbReference type="ARBA" id="ARBA00022989"/>
    </source>
</evidence>
<name>A0ABV8JUR4_9FLAO</name>
<evidence type="ECO:0000256" key="5">
    <source>
        <dbReference type="SAM" id="Phobius"/>
    </source>
</evidence>
<keyword evidence="7" id="KW-1185">Reference proteome</keyword>
<gene>
    <name evidence="6" type="ORF">ACFOUT_17870</name>
</gene>
<feature type="transmembrane region" description="Helical" evidence="5">
    <location>
        <begin position="68"/>
        <end position="89"/>
    </location>
</feature>
<keyword evidence="2 5" id="KW-0812">Transmembrane</keyword>
<reference evidence="7" key="1">
    <citation type="journal article" date="2019" name="Int. J. Syst. Evol. Microbiol.">
        <title>The Global Catalogue of Microorganisms (GCM) 10K type strain sequencing project: providing services to taxonomists for standard genome sequencing and annotation.</title>
        <authorList>
            <consortium name="The Broad Institute Genomics Platform"/>
            <consortium name="The Broad Institute Genome Sequencing Center for Infectious Disease"/>
            <person name="Wu L."/>
            <person name="Ma J."/>
        </authorList>
    </citation>
    <scope>NUCLEOTIDE SEQUENCE [LARGE SCALE GENOMIC DNA]</scope>
    <source>
        <strain evidence="7">CECT 7477</strain>
    </source>
</reference>
<comment type="subcellular location">
    <subcellularLocation>
        <location evidence="1">Membrane</location>
        <topology evidence="1">Multi-pass membrane protein</topology>
    </subcellularLocation>
</comment>
<evidence type="ECO:0008006" key="8">
    <source>
        <dbReference type="Google" id="ProtNLM"/>
    </source>
</evidence>
<protein>
    <recommendedName>
        <fullName evidence="8">Import component protein</fullName>
    </recommendedName>
</protein>
<organism evidence="6 7">
    <name type="scientific">Euzebyella saccharophila</name>
    <dbReference type="NCBI Taxonomy" id="679664"/>
    <lineage>
        <taxon>Bacteria</taxon>
        <taxon>Pseudomonadati</taxon>
        <taxon>Bacteroidota</taxon>
        <taxon>Flavobacteriia</taxon>
        <taxon>Flavobacteriales</taxon>
        <taxon>Flavobacteriaceae</taxon>
        <taxon>Euzebyella</taxon>
    </lineage>
</organism>
<accession>A0ABV8JUR4</accession>
<dbReference type="EMBL" id="JBHSAW010000025">
    <property type="protein sequence ID" value="MFC4097758.1"/>
    <property type="molecule type" value="Genomic_DNA"/>
</dbReference>
<dbReference type="Pfam" id="PF09685">
    <property type="entry name" value="MamF_MmsF"/>
    <property type="match status" value="1"/>
</dbReference>
<evidence type="ECO:0000256" key="1">
    <source>
        <dbReference type="ARBA" id="ARBA00004141"/>
    </source>
</evidence>
<dbReference type="InterPro" id="IPR019109">
    <property type="entry name" value="MamF_MmsF"/>
</dbReference>
<sequence>MDQHTITEGKTIAIISYITFIGLIIAYFMNNNKNNAFAQFHIEQSLRIVILGLANSVLSWFLPGSLSIVSTIIGLGILVLIILGIVNAINGKAEPLPIIGTIG</sequence>